<protein>
    <submittedName>
        <fullName evidence="2">LRRCT domain-containing protein</fullName>
    </submittedName>
</protein>
<dbReference type="WBParaSite" id="RSKR_0000808350.1">
    <property type="protein sequence ID" value="RSKR_0000808350.1"/>
    <property type="gene ID" value="RSKR_0000808350"/>
</dbReference>
<reference evidence="2" key="1">
    <citation type="submission" date="2016-11" db="UniProtKB">
        <authorList>
            <consortium name="WormBaseParasite"/>
        </authorList>
    </citation>
    <scope>IDENTIFICATION</scope>
    <source>
        <strain evidence="2">KR3021</strain>
    </source>
</reference>
<organism evidence="1 2">
    <name type="scientific">Rhabditophanes sp. KR3021</name>
    <dbReference type="NCBI Taxonomy" id="114890"/>
    <lineage>
        <taxon>Eukaryota</taxon>
        <taxon>Metazoa</taxon>
        <taxon>Ecdysozoa</taxon>
        <taxon>Nematoda</taxon>
        <taxon>Chromadorea</taxon>
        <taxon>Rhabditida</taxon>
        <taxon>Tylenchina</taxon>
        <taxon>Panagrolaimomorpha</taxon>
        <taxon>Strongyloidoidea</taxon>
        <taxon>Alloionematidae</taxon>
        <taxon>Rhabditophanes</taxon>
    </lineage>
</organism>
<evidence type="ECO:0000313" key="1">
    <source>
        <dbReference type="Proteomes" id="UP000095286"/>
    </source>
</evidence>
<accession>A0AC35U7D6</accession>
<dbReference type="Proteomes" id="UP000095286">
    <property type="component" value="Unplaced"/>
</dbReference>
<evidence type="ECO:0000313" key="2">
    <source>
        <dbReference type="WBParaSite" id="RSKR_0000808350.1"/>
    </source>
</evidence>
<name>A0AC35U7D6_9BILA</name>
<sequence length="1199" mass="137834">MKCTNKISYEIISIPPLIDNKKLLIALSITDTNLTELIQDQFKNHTNLQTIDLKSNKIEKINANAFRGLEDVLHQLDLSNNNLKIIPYWTLIYLHKLQYLHLRNNQISKLDPLAFEKTELRNLHYLHLDDNQMTNIPSNLFTKLSLNVLTLSNNRLIQIEPNSIPSTISYLSLKKNLLQSFPYDACSDFEQLEILDMDNNNVERIEMNNKVKIHNPFSLILSNNRLTKLGDYAFGSFQKFNRLDLSYNQISEVHKDVFAGVNVMKHLDLSYNNIISLPPTLFMNLEKSVKWLSLDYNNLHVIPVCVSSLLVLEHLNLNNNKLNNLGEALTSSFSSTIKELSISSNRLLNFSFPILRGLQQLTNLDISKNRIKHLSSESFLTFDNGSKLIKLNLASNMIENITDEKTFSHLHNLVYLDLSYNNIQFITDNIFSGLTNIKQIFLQGNKLTKFMFRTLNNLRNLKVLILDNNRIKNLDGFSLYCKSLEHLSVIGNELTDISPNYFYPIDLANLKVIQLSKNNIKRIIGQTFRELPRVQFINLEYNQIEEINSFAFNFLPNLVELNLAGNRLKTISENAFHNLANLKSLNLASNQISKTFQDRIFRNVNNLASLNLSYNLLKEFNGKVMSYEPIGLKLIDLSYNRLQSVDLSHLKQSLVTLILAGNSLIKPNRITFQDFHRLEYLDLDNNQIIDLSNDLFLGSKNLVELILSNNMLTHIRANTFTDQSVKILDLSYNRIFKMDEDVFKSNGLEKLDLSNNILSEVPIACLRNIKGSLTLLNLNNNNIENIIRDQFKGFENITHLYLNNNNIHTIDEEAFKGLKNLQVLELSHNPITSWSPNALSRLSSQLAELNLANTGLFYFPKISSNVKVKKLNISSNNLKDLSSFNDNLLTKLVSLDVSDNNLQHLSVKSFSQMQSLLHLYLDGNTFVGLPVNLFYPLKQLETLSISRMKYLKTLPSPRDFQKLQLLSTLYLYDLPQVNEYNINQILDHIAPLKYLKIEIKEDVLNQQLYSLDTRKLRYLCIYGKRLKQISTGAFSKIKGFKVTIAVENTSIETFPSSVFSTLSSISYLQLSLRNNKIKQFIPFANTKPPMINQYGTILQSLDLQGNPLVCHCEDEALSFWIQYLETNDNSDAQLAILKKTKCINMKKDKNITLFDMLSCQANKNGYSSNANSEYPKYHLNHVFVIILMFYFAILNTVYY</sequence>
<proteinExistence type="predicted"/>